<feature type="transmembrane region" description="Helical" evidence="1">
    <location>
        <begin position="112"/>
        <end position="136"/>
    </location>
</feature>
<evidence type="ECO:0000256" key="1">
    <source>
        <dbReference type="SAM" id="Phobius"/>
    </source>
</evidence>
<accession>A0A2P8H4A9</accession>
<keyword evidence="1" id="KW-0812">Transmembrane</keyword>
<keyword evidence="1" id="KW-0472">Membrane</keyword>
<evidence type="ECO:0000313" key="3">
    <source>
        <dbReference type="Proteomes" id="UP000242682"/>
    </source>
</evidence>
<dbReference type="AlphaFoldDB" id="A0A2P8H4A9"/>
<protein>
    <submittedName>
        <fullName evidence="2">Uncharacterized protein</fullName>
    </submittedName>
</protein>
<feature type="transmembrane region" description="Helical" evidence="1">
    <location>
        <begin position="34"/>
        <end position="52"/>
    </location>
</feature>
<dbReference type="OrthoDB" id="2428338at2"/>
<keyword evidence="3" id="KW-1185">Reference proteome</keyword>
<feature type="transmembrane region" description="Helical" evidence="1">
    <location>
        <begin position="64"/>
        <end position="91"/>
    </location>
</feature>
<proteinExistence type="predicted"/>
<name>A0A2P8H4A9_9BACL</name>
<sequence>MFYSFNLIVGLCIAIVYCFIFWKLRNLGKYRMPMFFYAVAMQLAFLSSVAWMEHSFKVDESFALKYAVAFGDGVVIFYFLLVVPLVVSLWIQVYKEIWKLEVGKMSKVIMMAMFVLHCLIVSFIGLYLHVFFYYGFAP</sequence>
<keyword evidence="1" id="KW-1133">Transmembrane helix</keyword>
<reference evidence="2 3" key="1">
    <citation type="submission" date="2018-03" db="EMBL/GenBank/DDBJ databases">
        <title>Genomic Encyclopedia of Type Strains, Phase III (KMG-III): the genomes of soil and plant-associated and newly described type strains.</title>
        <authorList>
            <person name="Whitman W."/>
        </authorList>
    </citation>
    <scope>NUCLEOTIDE SEQUENCE [LARGE SCALE GENOMIC DNA]</scope>
    <source>
        <strain evidence="2 3">CGMCC 1.12259</strain>
    </source>
</reference>
<evidence type="ECO:0000313" key="2">
    <source>
        <dbReference type="EMBL" id="PSL41033.1"/>
    </source>
</evidence>
<dbReference type="EMBL" id="PYAT01000003">
    <property type="protein sequence ID" value="PSL41033.1"/>
    <property type="molecule type" value="Genomic_DNA"/>
</dbReference>
<comment type="caution">
    <text evidence="2">The sequence shown here is derived from an EMBL/GenBank/DDBJ whole genome shotgun (WGS) entry which is preliminary data.</text>
</comment>
<feature type="transmembrane region" description="Helical" evidence="1">
    <location>
        <begin position="6"/>
        <end position="22"/>
    </location>
</feature>
<organism evidence="2 3">
    <name type="scientific">Planomicrobium soli</name>
    <dbReference type="NCBI Taxonomy" id="1176648"/>
    <lineage>
        <taxon>Bacteria</taxon>
        <taxon>Bacillati</taxon>
        <taxon>Bacillota</taxon>
        <taxon>Bacilli</taxon>
        <taxon>Bacillales</taxon>
        <taxon>Caryophanaceae</taxon>
        <taxon>Planomicrobium</taxon>
    </lineage>
</organism>
<gene>
    <name evidence="2" type="ORF">B0H99_103167</name>
</gene>
<dbReference type="RefSeq" id="WP_106532541.1">
    <property type="nucleotide sequence ID" value="NZ_PYAT01000003.1"/>
</dbReference>
<dbReference type="Proteomes" id="UP000242682">
    <property type="component" value="Unassembled WGS sequence"/>
</dbReference>